<dbReference type="Proteomes" id="UP000487268">
    <property type="component" value="Unassembled WGS sequence"/>
</dbReference>
<dbReference type="AlphaFoldDB" id="A0A7K0C0J6"/>
<feature type="transmembrane region" description="Helical" evidence="1">
    <location>
        <begin position="47"/>
        <end position="68"/>
    </location>
</feature>
<dbReference type="EMBL" id="WEGH01000003">
    <property type="protein sequence ID" value="MQY06988.1"/>
    <property type="molecule type" value="Genomic_DNA"/>
</dbReference>
<evidence type="ECO:0000256" key="1">
    <source>
        <dbReference type="SAM" id="Phobius"/>
    </source>
</evidence>
<keyword evidence="1" id="KW-0472">Membrane</keyword>
<evidence type="ECO:0000313" key="2">
    <source>
        <dbReference type="EMBL" id="MQY06988.1"/>
    </source>
</evidence>
<keyword evidence="1" id="KW-0812">Transmembrane</keyword>
<protein>
    <submittedName>
        <fullName evidence="2">Uncharacterized protein</fullName>
    </submittedName>
</protein>
<sequence length="177" mass="18811">MVSGGLRAGTAASAMAGASAVVLAYWGSGGTALRWFTVLEQSPDDTALRGIFLAGALVSALLCLLPLALGRVGPERRRVLLGWARLAGVLLLIRGGLGLMGFAPRLFETGEMIDFSLYSRTAVREALALQKIPTPFRVWHLFLGSLWAIGWGLSLRRLGRHRPEGRRAAAGSPAGHP</sequence>
<accession>A0A7K0C0J6</accession>
<feature type="transmembrane region" description="Helical" evidence="1">
    <location>
        <begin position="138"/>
        <end position="158"/>
    </location>
</feature>
<name>A0A7K0C0J6_9ACTN</name>
<keyword evidence="1" id="KW-1133">Transmembrane helix</keyword>
<gene>
    <name evidence="2" type="ORF">ACRB68_50850</name>
</gene>
<dbReference type="RefSeq" id="WP_153536550.1">
    <property type="nucleotide sequence ID" value="NZ_WEGH01000003.1"/>
</dbReference>
<reference evidence="2 3" key="1">
    <citation type="submission" date="2019-10" db="EMBL/GenBank/DDBJ databases">
        <title>Actinomadura rubteroloni sp. nov. and Actinomadura macrotermitis sp. nov., isolated from the gut of fungus growing-termite Macrotermes natalensis.</title>
        <authorList>
            <person name="Benndorf R."/>
            <person name="Martin K."/>
            <person name="Kuefner M."/>
            <person name="De Beer W."/>
            <person name="Kaster A.-K."/>
            <person name="Vollmers J."/>
            <person name="Poulsen M."/>
            <person name="Beemelmanns C."/>
        </authorList>
    </citation>
    <scope>NUCLEOTIDE SEQUENCE [LARGE SCALE GENOMIC DNA]</scope>
    <source>
        <strain evidence="2 3">RB68</strain>
    </source>
</reference>
<comment type="caution">
    <text evidence="2">The sequence shown here is derived from an EMBL/GenBank/DDBJ whole genome shotgun (WGS) entry which is preliminary data.</text>
</comment>
<feature type="transmembrane region" description="Helical" evidence="1">
    <location>
        <begin position="7"/>
        <end position="27"/>
    </location>
</feature>
<feature type="transmembrane region" description="Helical" evidence="1">
    <location>
        <begin position="80"/>
        <end position="103"/>
    </location>
</feature>
<evidence type="ECO:0000313" key="3">
    <source>
        <dbReference type="Proteomes" id="UP000487268"/>
    </source>
</evidence>
<keyword evidence="3" id="KW-1185">Reference proteome</keyword>
<proteinExistence type="predicted"/>
<organism evidence="2 3">
    <name type="scientific">Actinomadura macrotermitis</name>
    <dbReference type="NCBI Taxonomy" id="2585200"/>
    <lineage>
        <taxon>Bacteria</taxon>
        <taxon>Bacillati</taxon>
        <taxon>Actinomycetota</taxon>
        <taxon>Actinomycetes</taxon>
        <taxon>Streptosporangiales</taxon>
        <taxon>Thermomonosporaceae</taxon>
        <taxon>Actinomadura</taxon>
    </lineage>
</organism>